<evidence type="ECO:0000313" key="2">
    <source>
        <dbReference type="EMBL" id="KAB2763068.1"/>
    </source>
</evidence>
<dbReference type="Pfam" id="PF22324">
    <property type="entry name" value="HTH_91"/>
    <property type="match status" value="1"/>
</dbReference>
<gene>
    <name evidence="2" type="ORF">F9L04_21780</name>
</gene>
<dbReference type="EMBL" id="WBWS01000028">
    <property type="protein sequence ID" value="KAB2763068.1"/>
    <property type="molecule type" value="Genomic_DNA"/>
</dbReference>
<dbReference type="RefSeq" id="WP_151664244.1">
    <property type="nucleotide sequence ID" value="NZ_CP103345.1"/>
</dbReference>
<evidence type="ECO:0000259" key="1">
    <source>
        <dbReference type="Pfam" id="PF22324"/>
    </source>
</evidence>
<protein>
    <recommendedName>
        <fullName evidence="1">Winged helix domain-containing protein</fullName>
    </recommendedName>
</protein>
<evidence type="ECO:0000313" key="3">
    <source>
        <dbReference type="Proteomes" id="UP000481876"/>
    </source>
</evidence>
<reference evidence="2 3" key="1">
    <citation type="submission" date="2019-09" db="EMBL/GenBank/DDBJ databases">
        <title>Taxonomic organization of the family Brucellaceae based on a phylogenomic approach.</title>
        <authorList>
            <person name="Leclercq S."/>
            <person name="Cloeckaert A."/>
            <person name="Zygmunt M.S."/>
        </authorList>
    </citation>
    <scope>NUCLEOTIDE SEQUENCE [LARGE SCALE GENOMIC DNA]</scope>
    <source>
        <strain evidence="2 3">LMG 3313</strain>
    </source>
</reference>
<organism evidence="2 3">
    <name type="scientific">Brucella anthropi</name>
    <name type="common">Ochrobactrum anthropi</name>
    <dbReference type="NCBI Taxonomy" id="529"/>
    <lineage>
        <taxon>Bacteria</taxon>
        <taxon>Pseudomonadati</taxon>
        <taxon>Pseudomonadota</taxon>
        <taxon>Alphaproteobacteria</taxon>
        <taxon>Hyphomicrobiales</taxon>
        <taxon>Brucellaceae</taxon>
        <taxon>Brucella/Ochrobactrum group</taxon>
        <taxon>Brucella</taxon>
    </lineage>
</organism>
<feature type="domain" description="Winged helix" evidence="1">
    <location>
        <begin position="24"/>
        <end position="98"/>
    </location>
</feature>
<accession>A0A6L3Z1G1</accession>
<dbReference type="AlphaFoldDB" id="A0A6L3Z1G1"/>
<name>A0A6L3Z1G1_BRUAN</name>
<sequence>MSTDKERWASATFIVANGSTTPLTIAVKGRDRWALESLINAGKAGCTPIDHPGPRWSAYVFKLRGFGVDIETIHEKHEGSFSGTHARYVLHSVVTPFDKEGVAA</sequence>
<proteinExistence type="predicted"/>
<comment type="caution">
    <text evidence="2">The sequence shown here is derived from an EMBL/GenBank/DDBJ whole genome shotgun (WGS) entry which is preliminary data.</text>
</comment>
<dbReference type="InterPro" id="IPR054382">
    <property type="entry name" value="wHTH_alphaproteobact"/>
</dbReference>
<dbReference type="Proteomes" id="UP000481876">
    <property type="component" value="Unassembled WGS sequence"/>
</dbReference>